<dbReference type="Gene3D" id="3.40.190.10">
    <property type="entry name" value="Periplasmic binding protein-like II"/>
    <property type="match status" value="2"/>
</dbReference>
<dbReference type="SUPFAM" id="SSF53850">
    <property type="entry name" value="Periplasmic binding protein-like II"/>
    <property type="match status" value="1"/>
</dbReference>
<reference evidence="8" key="1">
    <citation type="submission" date="2023-07" db="EMBL/GenBank/DDBJ databases">
        <title>Genome sequencing of Purple Non-Sulfur Bacteria from various extreme environments.</title>
        <authorList>
            <person name="Mayer M."/>
        </authorList>
    </citation>
    <scope>NUCLEOTIDE SEQUENCE [LARGE SCALE GENOMIC DNA]</scope>
    <source>
        <strain evidence="8">DSM 17935</strain>
    </source>
</reference>
<dbReference type="Proteomes" id="UP001209755">
    <property type="component" value="Unassembled WGS sequence"/>
</dbReference>
<evidence type="ECO:0000256" key="2">
    <source>
        <dbReference type="ARBA" id="ARBA00010333"/>
    </source>
</evidence>
<proteinExistence type="inferred from homology"/>
<evidence type="ECO:0000256" key="5">
    <source>
        <dbReference type="SAM" id="SignalP"/>
    </source>
</evidence>
<feature type="domain" description="Solute-binding protein family 3/N-terminal" evidence="6">
    <location>
        <begin position="27"/>
        <end position="251"/>
    </location>
</feature>
<evidence type="ECO:0000256" key="4">
    <source>
        <dbReference type="RuleBase" id="RU003744"/>
    </source>
</evidence>
<sequence>MRLLSAALAAIVVLAASLPATAKDWKTLRIGIEGAHPPFNYFDALGELRGFDVDVARVICAKLKAECTFVVRDWPDIIDGLTAGAFDTIISSLAITEERRKRIAFSKRYYRTASVFVLAKASAITVFSRTALDHRIIGAQEGTIHRSFLEETYWSTTVRPYPTEEEAFLDLAAGRIDAVFVDKLAATYWLAKHDDGRCCKIAGPEMTISQGIGVGLRKEDEDLKKKIDGAIDAMRADGIYEIINAKYFPFSIY</sequence>
<organism evidence="7 8">
    <name type="scientific">Rhodobium gokarnense</name>
    <dbReference type="NCBI Taxonomy" id="364296"/>
    <lineage>
        <taxon>Bacteria</taxon>
        <taxon>Pseudomonadati</taxon>
        <taxon>Pseudomonadota</taxon>
        <taxon>Alphaproteobacteria</taxon>
        <taxon>Hyphomicrobiales</taxon>
        <taxon>Rhodobiaceae</taxon>
        <taxon>Rhodobium</taxon>
    </lineage>
</organism>
<comment type="similarity">
    <text evidence="2 4">Belongs to the bacterial solute-binding protein 3 family.</text>
</comment>
<accession>A0ABT3HGI5</accession>
<evidence type="ECO:0000256" key="3">
    <source>
        <dbReference type="ARBA" id="ARBA00022729"/>
    </source>
</evidence>
<evidence type="ECO:0000313" key="8">
    <source>
        <dbReference type="Proteomes" id="UP001209755"/>
    </source>
</evidence>
<feature type="chain" id="PRO_5047294168" evidence="5">
    <location>
        <begin position="23"/>
        <end position="253"/>
    </location>
</feature>
<dbReference type="InterPro" id="IPR001638">
    <property type="entry name" value="Solute-binding_3/MltF_N"/>
</dbReference>
<evidence type="ECO:0000256" key="1">
    <source>
        <dbReference type="ARBA" id="ARBA00004196"/>
    </source>
</evidence>
<gene>
    <name evidence="7" type="ORF">M2319_003858</name>
</gene>
<evidence type="ECO:0000313" key="7">
    <source>
        <dbReference type="EMBL" id="MCW2309504.1"/>
    </source>
</evidence>
<feature type="signal peptide" evidence="5">
    <location>
        <begin position="1"/>
        <end position="22"/>
    </location>
</feature>
<dbReference type="PANTHER" id="PTHR35936:SF17">
    <property type="entry name" value="ARGININE-BINDING EXTRACELLULAR PROTEIN ARTP"/>
    <property type="match status" value="1"/>
</dbReference>
<dbReference type="RefSeq" id="WP_264603075.1">
    <property type="nucleotide sequence ID" value="NZ_JAOQNS010000012.1"/>
</dbReference>
<comment type="caution">
    <text evidence="7">The sequence shown here is derived from an EMBL/GenBank/DDBJ whole genome shotgun (WGS) entry which is preliminary data.</text>
</comment>
<protein>
    <submittedName>
        <fullName evidence="7">Polar amino acid transport system substrate-binding protein</fullName>
    </submittedName>
</protein>
<keyword evidence="8" id="KW-1185">Reference proteome</keyword>
<dbReference type="SMART" id="SM00062">
    <property type="entry name" value="PBPb"/>
    <property type="match status" value="1"/>
</dbReference>
<comment type="subcellular location">
    <subcellularLocation>
        <location evidence="1">Cell envelope</location>
    </subcellularLocation>
</comment>
<dbReference type="PROSITE" id="PS01039">
    <property type="entry name" value="SBP_BACTERIAL_3"/>
    <property type="match status" value="1"/>
</dbReference>
<dbReference type="PANTHER" id="PTHR35936">
    <property type="entry name" value="MEMBRANE-BOUND LYTIC MUREIN TRANSGLYCOSYLASE F"/>
    <property type="match status" value="1"/>
</dbReference>
<evidence type="ECO:0000259" key="6">
    <source>
        <dbReference type="SMART" id="SM00062"/>
    </source>
</evidence>
<dbReference type="EMBL" id="JAOQNS010000012">
    <property type="protein sequence ID" value="MCW2309504.1"/>
    <property type="molecule type" value="Genomic_DNA"/>
</dbReference>
<dbReference type="Pfam" id="PF00497">
    <property type="entry name" value="SBP_bac_3"/>
    <property type="match status" value="1"/>
</dbReference>
<name>A0ABT3HGI5_9HYPH</name>
<dbReference type="InterPro" id="IPR018313">
    <property type="entry name" value="SBP_3_CS"/>
</dbReference>
<keyword evidence="3 5" id="KW-0732">Signal</keyword>